<dbReference type="AlphaFoldDB" id="A0A8B2U812"/>
<evidence type="ECO:0000256" key="5">
    <source>
        <dbReference type="ARBA" id="ARBA00022989"/>
    </source>
</evidence>
<organism evidence="10 11">
    <name type="scientific">Aggregatibacter segnis</name>
    <dbReference type="NCBI Taxonomy" id="739"/>
    <lineage>
        <taxon>Bacteria</taxon>
        <taxon>Pseudomonadati</taxon>
        <taxon>Pseudomonadota</taxon>
        <taxon>Gammaproteobacteria</taxon>
        <taxon>Pasteurellales</taxon>
        <taxon>Pasteurellaceae</taxon>
        <taxon>Aggregatibacter</taxon>
    </lineage>
</organism>
<evidence type="ECO:0000256" key="8">
    <source>
        <dbReference type="SAM" id="Phobius"/>
    </source>
</evidence>
<accession>A0A8B2U812</accession>
<dbReference type="Proteomes" id="UP000253998">
    <property type="component" value="Unassembled WGS sequence"/>
</dbReference>
<proteinExistence type="predicted"/>
<evidence type="ECO:0000256" key="2">
    <source>
        <dbReference type="ARBA" id="ARBA00022475"/>
    </source>
</evidence>
<keyword evidence="2" id="KW-1003">Cell membrane</keyword>
<evidence type="ECO:0000256" key="1">
    <source>
        <dbReference type="ARBA" id="ARBA00004377"/>
    </source>
</evidence>
<reference evidence="10 11" key="1">
    <citation type="submission" date="2018-05" db="EMBL/GenBank/DDBJ databases">
        <title>Draft Genome Sequences for a Diverse set of 7 Haemophilus Species.</title>
        <authorList>
            <person name="Nichols M."/>
            <person name="Topaz N."/>
            <person name="Wang X."/>
            <person name="Wang X."/>
            <person name="Boxrud D."/>
        </authorList>
    </citation>
    <scope>NUCLEOTIDE SEQUENCE [LARGE SCALE GENOMIC DNA]</scope>
    <source>
        <strain evidence="10 11">C2001002503</strain>
    </source>
</reference>
<keyword evidence="5 8" id="KW-1133">Transmembrane helix</keyword>
<evidence type="ECO:0000313" key="10">
    <source>
        <dbReference type="EMBL" id="RDE72119.1"/>
    </source>
</evidence>
<dbReference type="EMBL" id="QEPM01000001">
    <property type="protein sequence ID" value="RDE72119.1"/>
    <property type="molecule type" value="Genomic_DNA"/>
</dbReference>
<dbReference type="Pfam" id="PF02698">
    <property type="entry name" value="DUF218"/>
    <property type="match status" value="1"/>
</dbReference>
<keyword evidence="3" id="KW-0997">Cell inner membrane</keyword>
<name>A0A8B2U812_9PAST</name>
<comment type="caution">
    <text evidence="10">The sequence shown here is derived from an EMBL/GenBank/DDBJ whole genome shotgun (WGS) entry which is preliminary data.</text>
</comment>
<feature type="domain" description="DUF218" evidence="9">
    <location>
        <begin position="65"/>
        <end position="183"/>
    </location>
</feature>
<evidence type="ECO:0000313" key="11">
    <source>
        <dbReference type="Proteomes" id="UP000253998"/>
    </source>
</evidence>
<evidence type="ECO:0000259" key="9">
    <source>
        <dbReference type="Pfam" id="PF02698"/>
    </source>
</evidence>
<dbReference type="InterPro" id="IPR003848">
    <property type="entry name" value="DUF218"/>
</dbReference>
<dbReference type="PANTHER" id="PTHR30336">
    <property type="entry name" value="INNER MEMBRANE PROTEIN, PROBABLE PERMEASE"/>
    <property type="match status" value="1"/>
</dbReference>
<dbReference type="PANTHER" id="PTHR30336:SF0">
    <property type="entry name" value="PROTEIN SANA"/>
    <property type="match status" value="1"/>
</dbReference>
<gene>
    <name evidence="10" type="ORF">DPV83_00430</name>
</gene>
<evidence type="ECO:0000256" key="7">
    <source>
        <dbReference type="ARBA" id="ARBA00037355"/>
    </source>
</evidence>
<protein>
    <submittedName>
        <fullName evidence="10">Vancomycin high temperature exclusion protein</fullName>
    </submittedName>
</protein>
<evidence type="ECO:0000256" key="4">
    <source>
        <dbReference type="ARBA" id="ARBA00022692"/>
    </source>
</evidence>
<dbReference type="InterPro" id="IPR051599">
    <property type="entry name" value="Cell_Envelope_Assoc"/>
</dbReference>
<evidence type="ECO:0000256" key="3">
    <source>
        <dbReference type="ARBA" id="ARBA00022519"/>
    </source>
</evidence>
<comment type="subcellular location">
    <subcellularLocation>
        <location evidence="1">Cell inner membrane</location>
        <topology evidence="1">Single-pass membrane protein</topology>
    </subcellularLocation>
</comment>
<dbReference type="RefSeq" id="WP_111294182.1">
    <property type="nucleotide sequence ID" value="NZ_JBQMYP010000004.1"/>
</dbReference>
<sequence length="240" mass="28133">MKLNLKEKLQTYFTLTQMKRLSRYMALFMAFFAILLVIVDQTIGYYVRNDIYYDIEKVPNRPYGLVLGTSKYFSDNTLNLFYYNRLLTAQRLFEKRKVDYLLLSGDNRTLQYNEPRTMLKDLKKMGVPQEFIYLDFAGFRTLDSVVRADQVFKAHSLTIISQKFHCERALFIAKFHNIDAICFVADYPQGYTKVRVREFFARLQAVWDLLMEREPHFLGAPEPLPPPVTIPDVTDANSGT</sequence>
<dbReference type="CDD" id="cd06259">
    <property type="entry name" value="YdcF-like"/>
    <property type="match status" value="1"/>
</dbReference>
<comment type="function">
    <text evidence="7">Participates in the barrier function of the cell envelope.</text>
</comment>
<feature type="transmembrane region" description="Helical" evidence="8">
    <location>
        <begin position="21"/>
        <end position="39"/>
    </location>
</feature>
<dbReference type="GO" id="GO:0005886">
    <property type="term" value="C:plasma membrane"/>
    <property type="evidence" value="ECO:0007669"/>
    <property type="project" value="UniProtKB-SubCell"/>
</dbReference>
<evidence type="ECO:0000256" key="6">
    <source>
        <dbReference type="ARBA" id="ARBA00023136"/>
    </source>
</evidence>
<keyword evidence="4 8" id="KW-0812">Transmembrane</keyword>
<keyword evidence="6 8" id="KW-0472">Membrane</keyword>